<protein>
    <submittedName>
        <fullName evidence="1">Uncharacterized protein</fullName>
    </submittedName>
</protein>
<keyword evidence="2" id="KW-1185">Reference proteome</keyword>
<evidence type="ECO:0000313" key="1">
    <source>
        <dbReference type="EMBL" id="EQC32743.1"/>
    </source>
</evidence>
<dbReference type="Proteomes" id="UP000030762">
    <property type="component" value="Unassembled WGS sequence"/>
</dbReference>
<dbReference type="AlphaFoldDB" id="T0RKA5"/>
<gene>
    <name evidence="1" type="ORF">SDRG_09715</name>
</gene>
<name>T0RKA5_SAPDV</name>
<sequence>MQLVNADNVLAQLLGVNSRLCFTLGPARSNVPVVVPPPRARLTLRHLPFTVTAWTTGPAALVNVQQVLLATATSVQSIDVCLSPSDGRYTASWTCSSRCNM</sequence>
<accession>T0RKA5</accession>
<dbReference type="RefSeq" id="XP_008613887.1">
    <property type="nucleotide sequence ID" value="XM_008615665.1"/>
</dbReference>
<evidence type="ECO:0000313" key="2">
    <source>
        <dbReference type="Proteomes" id="UP000030762"/>
    </source>
</evidence>
<dbReference type="InParanoid" id="T0RKA5"/>
<organism evidence="1 2">
    <name type="scientific">Saprolegnia diclina (strain VS20)</name>
    <dbReference type="NCBI Taxonomy" id="1156394"/>
    <lineage>
        <taxon>Eukaryota</taxon>
        <taxon>Sar</taxon>
        <taxon>Stramenopiles</taxon>
        <taxon>Oomycota</taxon>
        <taxon>Saprolegniomycetes</taxon>
        <taxon>Saprolegniales</taxon>
        <taxon>Saprolegniaceae</taxon>
        <taxon>Saprolegnia</taxon>
    </lineage>
</organism>
<reference evidence="1 2" key="1">
    <citation type="submission" date="2012-04" db="EMBL/GenBank/DDBJ databases">
        <title>The Genome Sequence of Saprolegnia declina VS20.</title>
        <authorList>
            <consortium name="The Broad Institute Genome Sequencing Platform"/>
            <person name="Russ C."/>
            <person name="Nusbaum C."/>
            <person name="Tyler B."/>
            <person name="van West P."/>
            <person name="Dieguez-Uribeondo J."/>
            <person name="de Bruijn I."/>
            <person name="Tripathy S."/>
            <person name="Jiang R."/>
            <person name="Young S.K."/>
            <person name="Zeng Q."/>
            <person name="Gargeya S."/>
            <person name="Fitzgerald M."/>
            <person name="Haas B."/>
            <person name="Abouelleil A."/>
            <person name="Alvarado L."/>
            <person name="Arachchi H.M."/>
            <person name="Berlin A."/>
            <person name="Chapman S.B."/>
            <person name="Goldberg J."/>
            <person name="Griggs A."/>
            <person name="Gujja S."/>
            <person name="Hansen M."/>
            <person name="Howarth C."/>
            <person name="Imamovic A."/>
            <person name="Larimer J."/>
            <person name="McCowen C."/>
            <person name="Montmayeur A."/>
            <person name="Murphy C."/>
            <person name="Neiman D."/>
            <person name="Pearson M."/>
            <person name="Priest M."/>
            <person name="Roberts A."/>
            <person name="Saif S."/>
            <person name="Shea T."/>
            <person name="Sisk P."/>
            <person name="Sykes S."/>
            <person name="Wortman J."/>
            <person name="Nusbaum C."/>
            <person name="Birren B."/>
        </authorList>
    </citation>
    <scope>NUCLEOTIDE SEQUENCE [LARGE SCALE GENOMIC DNA]</scope>
    <source>
        <strain evidence="1 2">VS20</strain>
    </source>
</reference>
<dbReference type="GeneID" id="19950442"/>
<proteinExistence type="predicted"/>
<dbReference type="EMBL" id="JH767162">
    <property type="protein sequence ID" value="EQC32743.1"/>
    <property type="molecule type" value="Genomic_DNA"/>
</dbReference>
<dbReference type="VEuPathDB" id="FungiDB:SDRG_09715"/>